<feature type="compositionally biased region" description="Basic and acidic residues" evidence="1">
    <location>
        <begin position="83"/>
        <end position="97"/>
    </location>
</feature>
<sequence length="155" mass="16201">MQLFLVLTLFVATALAVPHTPAAQPGPNAAAALAATSLAPNTTTAALQSTKQDTTKPPNLATSTAPKATRASVSTTTEEDTEKEDRKEEDDKKKHLEEYAAEKVMKEAARPQNPYADSRDTSVNIASNIIAAKAENSGNALHGFGVVLAGSIALM</sequence>
<reference evidence="3 4" key="1">
    <citation type="journal article" date="2015" name="Genome Biol.">
        <title>Comparative genomics of Steinernema reveals deeply conserved gene regulatory networks.</title>
        <authorList>
            <person name="Dillman A.R."/>
            <person name="Macchietto M."/>
            <person name="Porter C.F."/>
            <person name="Rogers A."/>
            <person name="Williams B."/>
            <person name="Antoshechkin I."/>
            <person name="Lee M.M."/>
            <person name="Goodwin Z."/>
            <person name="Lu X."/>
            <person name="Lewis E.E."/>
            <person name="Goodrich-Blair H."/>
            <person name="Stock S.P."/>
            <person name="Adams B.J."/>
            <person name="Sternberg P.W."/>
            <person name="Mortazavi A."/>
        </authorList>
    </citation>
    <scope>NUCLEOTIDE SEQUENCE [LARGE SCALE GENOMIC DNA]</scope>
    <source>
        <strain evidence="3 4">ALL</strain>
    </source>
</reference>
<feature type="signal peptide" evidence="2">
    <location>
        <begin position="1"/>
        <end position="16"/>
    </location>
</feature>
<evidence type="ECO:0000313" key="3">
    <source>
        <dbReference type="EMBL" id="TKR58856.1"/>
    </source>
</evidence>
<accession>A0A4U5LS64</accession>
<gene>
    <name evidence="3" type="ORF">L596_030245</name>
</gene>
<proteinExistence type="predicted"/>
<dbReference type="EMBL" id="AZBU02000013">
    <property type="protein sequence ID" value="TKR58856.1"/>
    <property type="molecule type" value="Genomic_DNA"/>
</dbReference>
<evidence type="ECO:0000256" key="2">
    <source>
        <dbReference type="SAM" id="SignalP"/>
    </source>
</evidence>
<organism evidence="3 4">
    <name type="scientific">Steinernema carpocapsae</name>
    <name type="common">Entomopathogenic nematode</name>
    <dbReference type="NCBI Taxonomy" id="34508"/>
    <lineage>
        <taxon>Eukaryota</taxon>
        <taxon>Metazoa</taxon>
        <taxon>Ecdysozoa</taxon>
        <taxon>Nematoda</taxon>
        <taxon>Chromadorea</taxon>
        <taxon>Rhabditida</taxon>
        <taxon>Tylenchina</taxon>
        <taxon>Panagrolaimomorpha</taxon>
        <taxon>Strongyloidoidea</taxon>
        <taxon>Steinernematidae</taxon>
        <taxon>Steinernema</taxon>
    </lineage>
</organism>
<evidence type="ECO:0000256" key="1">
    <source>
        <dbReference type="SAM" id="MobiDB-lite"/>
    </source>
</evidence>
<name>A0A4U5LS64_STECR</name>
<keyword evidence="2" id="KW-0732">Signal</keyword>
<keyword evidence="4" id="KW-1185">Reference proteome</keyword>
<comment type="caution">
    <text evidence="3">The sequence shown here is derived from an EMBL/GenBank/DDBJ whole genome shotgun (WGS) entry which is preliminary data.</text>
</comment>
<evidence type="ECO:0000313" key="4">
    <source>
        <dbReference type="Proteomes" id="UP000298663"/>
    </source>
</evidence>
<feature type="compositionally biased region" description="Polar residues" evidence="1">
    <location>
        <begin position="48"/>
        <end position="74"/>
    </location>
</feature>
<protein>
    <submittedName>
        <fullName evidence="3">Uncharacterized protein</fullName>
    </submittedName>
</protein>
<feature type="region of interest" description="Disordered" evidence="1">
    <location>
        <begin position="43"/>
        <end position="97"/>
    </location>
</feature>
<dbReference type="Proteomes" id="UP000298663">
    <property type="component" value="Unassembled WGS sequence"/>
</dbReference>
<reference evidence="3 4" key="2">
    <citation type="journal article" date="2019" name="G3 (Bethesda)">
        <title>Hybrid Assembly of the Genome of the Entomopathogenic Nematode Steinernema carpocapsae Identifies the X-Chromosome.</title>
        <authorList>
            <person name="Serra L."/>
            <person name="Macchietto M."/>
            <person name="Macias-Munoz A."/>
            <person name="McGill C.J."/>
            <person name="Rodriguez I.M."/>
            <person name="Rodriguez B."/>
            <person name="Murad R."/>
            <person name="Mortazavi A."/>
        </authorList>
    </citation>
    <scope>NUCLEOTIDE SEQUENCE [LARGE SCALE GENOMIC DNA]</scope>
    <source>
        <strain evidence="3 4">ALL</strain>
    </source>
</reference>
<feature type="chain" id="PRO_5020993631" evidence="2">
    <location>
        <begin position="17"/>
        <end position="155"/>
    </location>
</feature>
<dbReference type="AlphaFoldDB" id="A0A4U5LS64"/>